<feature type="domain" description="RecX second three-helical" evidence="7">
    <location>
        <begin position="76"/>
        <end position="115"/>
    </location>
</feature>
<feature type="region of interest" description="Disordered" evidence="6">
    <location>
        <begin position="19"/>
        <end position="57"/>
    </location>
</feature>
<feature type="compositionally biased region" description="Basic and acidic residues" evidence="6">
    <location>
        <begin position="40"/>
        <end position="49"/>
    </location>
</feature>
<gene>
    <name evidence="5" type="primary">recX</name>
    <name evidence="10" type="ORF">EDC52_102623</name>
</gene>
<evidence type="ECO:0000256" key="4">
    <source>
        <dbReference type="ARBA" id="ARBA00022490"/>
    </source>
</evidence>
<accession>A0A4R3Z2L8</accession>
<dbReference type="Proteomes" id="UP000295719">
    <property type="component" value="Unassembled WGS sequence"/>
</dbReference>
<dbReference type="PANTHER" id="PTHR33602">
    <property type="entry name" value="REGULATORY PROTEIN RECX FAMILY PROTEIN"/>
    <property type="match status" value="1"/>
</dbReference>
<dbReference type="InterPro" id="IPR053924">
    <property type="entry name" value="RecX_HTH_2nd"/>
</dbReference>
<dbReference type="AlphaFoldDB" id="A0A4R3Z2L8"/>
<dbReference type="InterPro" id="IPR053925">
    <property type="entry name" value="RecX_HTH_3rd"/>
</dbReference>
<evidence type="ECO:0000259" key="8">
    <source>
        <dbReference type="Pfam" id="PF21981"/>
    </source>
</evidence>
<proteinExistence type="inferred from homology"/>
<evidence type="ECO:0000256" key="2">
    <source>
        <dbReference type="ARBA" id="ARBA00009695"/>
    </source>
</evidence>
<dbReference type="RefSeq" id="WP_131864634.1">
    <property type="nucleotide sequence ID" value="NZ_SMCR01000002.1"/>
</dbReference>
<dbReference type="Pfam" id="PF21982">
    <property type="entry name" value="RecX_HTH1"/>
    <property type="match status" value="1"/>
</dbReference>
<comment type="caution">
    <text evidence="10">The sequence shown here is derived from an EMBL/GenBank/DDBJ whole genome shotgun (WGS) entry which is preliminary data.</text>
</comment>
<feature type="domain" description="RecX third three-helical" evidence="8">
    <location>
        <begin position="125"/>
        <end position="165"/>
    </location>
</feature>
<dbReference type="Pfam" id="PF21981">
    <property type="entry name" value="RecX_HTH3"/>
    <property type="match status" value="1"/>
</dbReference>
<dbReference type="Pfam" id="PF02631">
    <property type="entry name" value="RecX_HTH2"/>
    <property type="match status" value="1"/>
</dbReference>
<name>A0A4R3Z2L8_9GAMM</name>
<sequence>MSTLLDRALRILSMRDHSEAELRRKLASQPVSRRRFPRRAPSDAGKEAETSEQSPEITQEQIDAAIHYCLENDWLNDTRFAQRYISSRTRKGYGEQRIRMELMQKGVDRESIDGAFGEAEIDRPALAKAAAMKKFGDPLPAERDARIKIQRYLLSRGFSFDDIRAIYINL</sequence>
<dbReference type="OrthoDB" id="7066780at2"/>
<evidence type="ECO:0000256" key="3">
    <source>
        <dbReference type="ARBA" id="ARBA00018111"/>
    </source>
</evidence>
<feature type="domain" description="RecX first three-helical" evidence="9">
    <location>
        <begin position="6"/>
        <end position="28"/>
    </location>
</feature>
<dbReference type="InterPro" id="IPR036388">
    <property type="entry name" value="WH-like_DNA-bd_sf"/>
</dbReference>
<dbReference type="PANTHER" id="PTHR33602:SF1">
    <property type="entry name" value="REGULATORY PROTEIN RECX FAMILY PROTEIN"/>
    <property type="match status" value="1"/>
</dbReference>
<protein>
    <recommendedName>
        <fullName evidence="3 5">Regulatory protein RecX</fullName>
    </recommendedName>
</protein>
<reference evidence="10 11" key="1">
    <citation type="submission" date="2019-03" db="EMBL/GenBank/DDBJ databases">
        <title>Genomic Encyclopedia of Type Strains, Phase IV (KMG-IV): sequencing the most valuable type-strain genomes for metagenomic binning, comparative biology and taxonomic classification.</title>
        <authorList>
            <person name="Goeker M."/>
        </authorList>
    </citation>
    <scope>NUCLEOTIDE SEQUENCE [LARGE SCALE GENOMIC DNA]</scope>
    <source>
        <strain evidence="10 11">DSM 19580</strain>
    </source>
</reference>
<evidence type="ECO:0000259" key="7">
    <source>
        <dbReference type="Pfam" id="PF02631"/>
    </source>
</evidence>
<evidence type="ECO:0000259" key="9">
    <source>
        <dbReference type="Pfam" id="PF21982"/>
    </source>
</evidence>
<comment type="subcellular location">
    <subcellularLocation>
        <location evidence="1 5">Cytoplasm</location>
    </subcellularLocation>
</comment>
<evidence type="ECO:0000313" key="10">
    <source>
        <dbReference type="EMBL" id="TCV99281.1"/>
    </source>
</evidence>
<evidence type="ECO:0000256" key="6">
    <source>
        <dbReference type="SAM" id="MobiDB-lite"/>
    </source>
</evidence>
<keyword evidence="4 5" id="KW-0963">Cytoplasm</keyword>
<comment type="similarity">
    <text evidence="2 5">Belongs to the RecX family.</text>
</comment>
<dbReference type="EMBL" id="SMCR01000002">
    <property type="protein sequence ID" value="TCV99281.1"/>
    <property type="molecule type" value="Genomic_DNA"/>
</dbReference>
<comment type="function">
    <text evidence="5">Modulates RecA activity.</text>
</comment>
<evidence type="ECO:0000313" key="11">
    <source>
        <dbReference type="Proteomes" id="UP000295719"/>
    </source>
</evidence>
<dbReference type="InterPro" id="IPR003783">
    <property type="entry name" value="Regulatory_RecX"/>
</dbReference>
<evidence type="ECO:0000256" key="1">
    <source>
        <dbReference type="ARBA" id="ARBA00004496"/>
    </source>
</evidence>
<dbReference type="GO" id="GO:0006282">
    <property type="term" value="P:regulation of DNA repair"/>
    <property type="evidence" value="ECO:0007669"/>
    <property type="project" value="UniProtKB-UniRule"/>
</dbReference>
<dbReference type="HAMAP" id="MF_01114">
    <property type="entry name" value="RecX"/>
    <property type="match status" value="1"/>
</dbReference>
<evidence type="ECO:0000256" key="5">
    <source>
        <dbReference type="HAMAP-Rule" id="MF_01114"/>
    </source>
</evidence>
<dbReference type="GO" id="GO:0005737">
    <property type="term" value="C:cytoplasm"/>
    <property type="evidence" value="ECO:0007669"/>
    <property type="project" value="UniProtKB-SubCell"/>
</dbReference>
<keyword evidence="11" id="KW-1185">Reference proteome</keyword>
<dbReference type="Gene3D" id="1.10.10.10">
    <property type="entry name" value="Winged helix-like DNA-binding domain superfamily/Winged helix DNA-binding domain"/>
    <property type="match status" value="3"/>
</dbReference>
<dbReference type="InterPro" id="IPR053926">
    <property type="entry name" value="RecX_HTH_1st"/>
</dbReference>
<organism evidence="10 11">
    <name type="scientific">Biostraticola tofi</name>
    <dbReference type="NCBI Taxonomy" id="466109"/>
    <lineage>
        <taxon>Bacteria</taxon>
        <taxon>Pseudomonadati</taxon>
        <taxon>Pseudomonadota</taxon>
        <taxon>Gammaproteobacteria</taxon>
        <taxon>Enterobacterales</taxon>
        <taxon>Bruguierivoracaceae</taxon>
        <taxon>Biostraticola</taxon>
    </lineage>
</organism>